<dbReference type="Proteomes" id="UP000215002">
    <property type="component" value="Chromosome"/>
</dbReference>
<keyword evidence="2" id="KW-1185">Reference proteome</keyword>
<evidence type="ECO:0000313" key="1">
    <source>
        <dbReference type="EMBL" id="ASU35255.1"/>
    </source>
</evidence>
<evidence type="ECO:0000313" key="2">
    <source>
        <dbReference type="Proteomes" id="UP000215002"/>
    </source>
</evidence>
<dbReference type="KEGG" id="muc:MuYL_3370"/>
<accession>A0A223NZH2</accession>
<protein>
    <submittedName>
        <fullName evidence="1">Uncharacterized protein</fullName>
    </submittedName>
</protein>
<dbReference type="EMBL" id="CP022743">
    <property type="protein sequence ID" value="ASU35255.1"/>
    <property type="molecule type" value="Genomic_DNA"/>
</dbReference>
<name>A0A223NZH2_9SPHI</name>
<reference evidence="1 2" key="1">
    <citation type="submission" date="2017-08" db="EMBL/GenBank/DDBJ databases">
        <title>Complete genome sequence of Mucilaginibacter sp. strain BJC16-A31.</title>
        <authorList>
            <consortium name="Henan University of Science and Technology"/>
            <person name="You X."/>
        </authorList>
    </citation>
    <scope>NUCLEOTIDE SEQUENCE [LARGE SCALE GENOMIC DNA]</scope>
    <source>
        <strain evidence="1 2">BJC16-A31</strain>
    </source>
</reference>
<proteinExistence type="predicted"/>
<dbReference type="AlphaFoldDB" id="A0A223NZH2"/>
<gene>
    <name evidence="1" type="ORF">MuYL_3370</name>
</gene>
<organism evidence="1 2">
    <name type="scientific">Mucilaginibacter xinganensis</name>
    <dbReference type="NCBI Taxonomy" id="1234841"/>
    <lineage>
        <taxon>Bacteria</taxon>
        <taxon>Pseudomonadati</taxon>
        <taxon>Bacteroidota</taxon>
        <taxon>Sphingobacteriia</taxon>
        <taxon>Sphingobacteriales</taxon>
        <taxon>Sphingobacteriaceae</taxon>
        <taxon>Mucilaginibacter</taxon>
    </lineage>
</organism>
<sequence>MLWFNIRANQPPNLAKCVIFCHTMITLRINRAWKSQVDLNDGKP</sequence>